<dbReference type="InterPro" id="IPR050595">
    <property type="entry name" value="Bact_response_regulator"/>
</dbReference>
<dbReference type="Proteomes" id="UP000629420">
    <property type="component" value="Chromosome"/>
</dbReference>
<dbReference type="InterPro" id="IPR012318">
    <property type="entry name" value="HTH_CRP"/>
</dbReference>
<reference evidence="9 10" key="1">
    <citation type="submission" date="2021-01" db="EMBL/GenBank/DDBJ databases">
        <title>Aequorivita sp. strain KX20305, a bacterium isolated from the sediment collected at a cold seep field in South China Sea.</title>
        <authorList>
            <person name="Zhang H."/>
            <person name="Li C."/>
        </authorList>
    </citation>
    <scope>NUCLEOTIDE SEQUENCE [LARGE SCALE GENOMIC DNA]</scope>
    <source>
        <strain evidence="9 10">KX20305</strain>
    </source>
</reference>
<evidence type="ECO:0000256" key="5">
    <source>
        <dbReference type="PROSITE-ProRule" id="PRU00169"/>
    </source>
</evidence>
<dbReference type="Gene3D" id="3.40.50.2300">
    <property type="match status" value="1"/>
</dbReference>
<dbReference type="InterPro" id="IPR011006">
    <property type="entry name" value="CheY-like_superfamily"/>
</dbReference>
<keyword evidence="1 5" id="KW-0597">Phosphoprotein</keyword>
<evidence type="ECO:0000256" key="1">
    <source>
        <dbReference type="ARBA" id="ARBA00022553"/>
    </source>
</evidence>
<gene>
    <name evidence="9" type="ORF">JK629_12660</name>
</gene>
<evidence type="ECO:0000259" key="6">
    <source>
        <dbReference type="PROSITE" id="PS50042"/>
    </source>
</evidence>
<dbReference type="CDD" id="cd00038">
    <property type="entry name" value="CAP_ED"/>
    <property type="match status" value="1"/>
</dbReference>
<dbReference type="PROSITE" id="PS51063">
    <property type="entry name" value="HTH_CRP_2"/>
    <property type="match status" value="1"/>
</dbReference>
<dbReference type="SUPFAM" id="SSF46785">
    <property type="entry name" value="Winged helix' DNA-binding domain"/>
    <property type="match status" value="1"/>
</dbReference>
<dbReference type="SMART" id="SM00448">
    <property type="entry name" value="REC"/>
    <property type="match status" value="1"/>
</dbReference>
<dbReference type="SMART" id="SM00100">
    <property type="entry name" value="cNMP"/>
    <property type="match status" value="1"/>
</dbReference>
<dbReference type="PANTHER" id="PTHR44591">
    <property type="entry name" value="STRESS RESPONSE REGULATOR PROTEIN 1"/>
    <property type="match status" value="1"/>
</dbReference>
<feature type="domain" description="HTH crp-type" evidence="8">
    <location>
        <begin position="275"/>
        <end position="347"/>
    </location>
</feature>
<dbReference type="EMBL" id="CP068439">
    <property type="protein sequence ID" value="QQX76174.1"/>
    <property type="molecule type" value="Genomic_DNA"/>
</dbReference>
<dbReference type="Pfam" id="PF00072">
    <property type="entry name" value="Response_reg"/>
    <property type="match status" value="1"/>
</dbReference>
<evidence type="ECO:0000256" key="2">
    <source>
        <dbReference type="ARBA" id="ARBA00023015"/>
    </source>
</evidence>
<feature type="domain" description="Response regulatory" evidence="7">
    <location>
        <begin position="3"/>
        <end position="119"/>
    </location>
</feature>
<dbReference type="PROSITE" id="PS50110">
    <property type="entry name" value="RESPONSE_REGULATORY"/>
    <property type="match status" value="1"/>
</dbReference>
<keyword evidence="10" id="KW-1185">Reference proteome</keyword>
<keyword evidence="2" id="KW-0805">Transcription regulation</keyword>
<dbReference type="SUPFAM" id="SSF52172">
    <property type="entry name" value="CheY-like"/>
    <property type="match status" value="1"/>
</dbReference>
<dbReference type="InterPro" id="IPR036390">
    <property type="entry name" value="WH_DNA-bd_sf"/>
</dbReference>
<dbReference type="Pfam" id="PF13545">
    <property type="entry name" value="HTH_Crp_2"/>
    <property type="match status" value="1"/>
</dbReference>
<organism evidence="9 10">
    <name type="scientific">Aequorivita iocasae</name>
    <dbReference type="NCBI Taxonomy" id="2803865"/>
    <lineage>
        <taxon>Bacteria</taxon>
        <taxon>Pseudomonadati</taxon>
        <taxon>Bacteroidota</taxon>
        <taxon>Flavobacteriia</taxon>
        <taxon>Flavobacteriales</taxon>
        <taxon>Flavobacteriaceae</taxon>
        <taxon>Aequorivita</taxon>
    </lineage>
</organism>
<name>A0ABX7DTS2_9FLAO</name>
<feature type="modified residue" description="4-aspartylphosphate" evidence="5">
    <location>
        <position position="52"/>
    </location>
</feature>
<dbReference type="InterPro" id="IPR036388">
    <property type="entry name" value="WH-like_DNA-bd_sf"/>
</dbReference>
<dbReference type="Gene3D" id="1.10.10.10">
    <property type="entry name" value="Winged helix-like DNA-binding domain superfamily/Winged helix DNA-binding domain"/>
    <property type="match status" value="1"/>
</dbReference>
<protein>
    <submittedName>
        <fullName evidence="9">Response regulator</fullName>
    </submittedName>
</protein>
<sequence>MKSVLVIDDNISILENIQAMLELAGYKVKSATNGEKGVALAEAMMPDIILCDIVMPGMDGFEVLRKVRSNNRIGTTPFIFLSALNEKHQIRKGMNVGADDFLTKPFDEAELIEAIESRLQRIEFLKKDFFKSHIGINSFFKEASQFVKFESLTENRDWEEYNAQEIIFREGRNAHKFYFVHTGSVKTYKTTTEGKEFITGIYGPGDFFGQISLINKKGQYLDTAFTLKKSKLIGISKDDFNNILHSNNEVSNKFIDIISNNLIEIQDQLINMAYAPVRKRAAKALLLLDAKNSKSTLETVAIRIQREDFASMIGTATETAIRSLSEFREEGLIKMDVNHDIHLVDKEELQYIAETE</sequence>
<dbReference type="Pfam" id="PF00027">
    <property type="entry name" value="cNMP_binding"/>
    <property type="match status" value="1"/>
</dbReference>
<dbReference type="InterPro" id="IPR014710">
    <property type="entry name" value="RmlC-like_jellyroll"/>
</dbReference>
<dbReference type="PRINTS" id="PR00034">
    <property type="entry name" value="HTHCRP"/>
</dbReference>
<dbReference type="SUPFAM" id="SSF51206">
    <property type="entry name" value="cAMP-binding domain-like"/>
    <property type="match status" value="1"/>
</dbReference>
<dbReference type="Gene3D" id="2.60.120.10">
    <property type="entry name" value="Jelly Rolls"/>
    <property type="match status" value="1"/>
</dbReference>
<evidence type="ECO:0000259" key="7">
    <source>
        <dbReference type="PROSITE" id="PS50110"/>
    </source>
</evidence>
<feature type="domain" description="Cyclic nucleotide-binding" evidence="6">
    <location>
        <begin position="161"/>
        <end position="261"/>
    </location>
</feature>
<evidence type="ECO:0000256" key="4">
    <source>
        <dbReference type="ARBA" id="ARBA00023163"/>
    </source>
</evidence>
<evidence type="ECO:0000256" key="3">
    <source>
        <dbReference type="ARBA" id="ARBA00023125"/>
    </source>
</evidence>
<evidence type="ECO:0000313" key="9">
    <source>
        <dbReference type="EMBL" id="QQX76174.1"/>
    </source>
</evidence>
<evidence type="ECO:0000259" key="8">
    <source>
        <dbReference type="PROSITE" id="PS51063"/>
    </source>
</evidence>
<dbReference type="InterPro" id="IPR001789">
    <property type="entry name" value="Sig_transdc_resp-reg_receiver"/>
</dbReference>
<keyword evidence="4" id="KW-0804">Transcription</keyword>
<evidence type="ECO:0000313" key="10">
    <source>
        <dbReference type="Proteomes" id="UP000629420"/>
    </source>
</evidence>
<keyword evidence="3" id="KW-0238">DNA-binding</keyword>
<dbReference type="SMART" id="SM00419">
    <property type="entry name" value="HTH_CRP"/>
    <property type="match status" value="1"/>
</dbReference>
<proteinExistence type="predicted"/>
<dbReference type="InterPro" id="IPR018490">
    <property type="entry name" value="cNMP-bd_dom_sf"/>
</dbReference>
<dbReference type="PROSITE" id="PS50042">
    <property type="entry name" value="CNMP_BINDING_3"/>
    <property type="match status" value="1"/>
</dbReference>
<dbReference type="InterPro" id="IPR000595">
    <property type="entry name" value="cNMP-bd_dom"/>
</dbReference>
<dbReference type="RefSeq" id="WP_202335984.1">
    <property type="nucleotide sequence ID" value="NZ_CP068439.1"/>
</dbReference>
<accession>A0ABX7DTS2</accession>
<dbReference type="PANTHER" id="PTHR44591:SF3">
    <property type="entry name" value="RESPONSE REGULATORY DOMAIN-CONTAINING PROTEIN"/>
    <property type="match status" value="1"/>
</dbReference>